<dbReference type="PANTHER" id="PTHR37804">
    <property type="entry name" value="CDAA REGULATORY PROTEIN CDAR"/>
    <property type="match status" value="1"/>
</dbReference>
<dbReference type="OrthoDB" id="2960905at2"/>
<dbReference type="RefSeq" id="WP_031366724.1">
    <property type="nucleotide sequence ID" value="NZ_FPKS01000007.1"/>
</dbReference>
<dbReference type="EMBL" id="FPKS01000007">
    <property type="protein sequence ID" value="SFZ74992.1"/>
    <property type="molecule type" value="Genomic_DNA"/>
</dbReference>
<dbReference type="Gene3D" id="2.170.120.30">
    <property type="match status" value="1"/>
</dbReference>
<evidence type="ECO:0000313" key="3">
    <source>
        <dbReference type="Proteomes" id="UP000185655"/>
    </source>
</evidence>
<gene>
    <name evidence="2" type="ORF">SAMN02746068_01432</name>
</gene>
<feature type="transmembrane region" description="Helical" evidence="1">
    <location>
        <begin position="12"/>
        <end position="33"/>
    </location>
</feature>
<keyword evidence="1" id="KW-1133">Transmembrane helix</keyword>
<evidence type="ECO:0000313" key="2">
    <source>
        <dbReference type="EMBL" id="SFZ74992.1"/>
    </source>
</evidence>
<dbReference type="InterPro" id="IPR053154">
    <property type="entry name" value="c-di-AMP_regulator"/>
</dbReference>
<organism evidence="2 3">
    <name type="scientific">Pseudolactococcus chungangensis CAU 28 = DSM 22330</name>
    <dbReference type="NCBI Taxonomy" id="1122154"/>
    <lineage>
        <taxon>Bacteria</taxon>
        <taxon>Bacillati</taxon>
        <taxon>Bacillota</taxon>
        <taxon>Bacilli</taxon>
        <taxon>Lactobacillales</taxon>
        <taxon>Streptococcaceae</taxon>
        <taxon>Pseudolactococcus</taxon>
    </lineage>
</organism>
<sequence length="319" mass="34988">MKNKDFISSKFIYILVSLFFAIVLFFNANAVLLKNSNDRTNASETYSTSLYDVPIELKYDHDKYFVSGFDGSANVYLTSYNLVRLNAEKSSDTRSFHLVVDLTKVKEGTVEVPVRVVELATGVNAQVDPGNISVTVEKKAEKTFDITPVVSLKLLPEGYQLKNVSIDKDTVKVTSGASIITQIDKVQAVLPSDVILDNDYAGKVYLQAIDKSGKVLPAKLSPTSVNMKVDVELPNKDVPIVGKITGKKDSSFTNYNFKLSKDTANISGEQKFIDDVSSITANIDVTNITKETTIKVPLSEDNVTISPNVIDVTVTPVKK</sequence>
<keyword evidence="1" id="KW-0812">Transmembrane</keyword>
<dbReference type="Gene3D" id="2.170.120.40">
    <property type="entry name" value="YbbR-like domain"/>
    <property type="match status" value="2"/>
</dbReference>
<reference evidence="2 3" key="1">
    <citation type="submission" date="2016-11" db="EMBL/GenBank/DDBJ databases">
        <authorList>
            <person name="Jaros S."/>
            <person name="Januszkiewicz K."/>
            <person name="Wedrychowicz H."/>
        </authorList>
    </citation>
    <scope>NUCLEOTIDE SEQUENCE [LARGE SCALE GENOMIC DNA]</scope>
    <source>
        <strain evidence="2 3">DSM 22330</strain>
    </source>
</reference>
<accession>A0A1K2HDT5</accession>
<proteinExistence type="predicted"/>
<dbReference type="STRING" id="1122154.SAMN02746068_01432"/>
<dbReference type="Pfam" id="PF07949">
    <property type="entry name" value="YbbR"/>
    <property type="match status" value="2"/>
</dbReference>
<evidence type="ECO:0000256" key="1">
    <source>
        <dbReference type="SAM" id="Phobius"/>
    </source>
</evidence>
<name>A0A1K2HDT5_9LACT</name>
<dbReference type="AlphaFoldDB" id="A0A1K2HDT5"/>
<protein>
    <submittedName>
        <fullName evidence="2">YbbR domain-containing protein</fullName>
    </submittedName>
</protein>
<dbReference type="Proteomes" id="UP000185655">
    <property type="component" value="Unassembled WGS sequence"/>
</dbReference>
<dbReference type="PANTHER" id="PTHR37804:SF1">
    <property type="entry name" value="CDAA REGULATORY PROTEIN CDAR"/>
    <property type="match status" value="1"/>
</dbReference>
<dbReference type="InterPro" id="IPR012505">
    <property type="entry name" value="YbbR"/>
</dbReference>
<keyword evidence="1" id="KW-0472">Membrane</keyword>